<dbReference type="InterPro" id="IPR020339">
    <property type="entry name" value="C20orf85-like"/>
</dbReference>
<feature type="compositionally biased region" description="Basic and acidic residues" evidence="1">
    <location>
        <begin position="108"/>
        <end position="117"/>
    </location>
</feature>
<keyword evidence="3" id="KW-1185">Reference proteome</keyword>
<proteinExistence type="predicted"/>
<protein>
    <submittedName>
        <fullName evidence="2">Uncharacterized protein</fullName>
    </submittedName>
</protein>
<dbReference type="OrthoDB" id="9972212at2759"/>
<dbReference type="PANTHER" id="PTHR31909:SF2">
    <property type="entry name" value="RIKEN CDNA 2410004P03 GENE"/>
    <property type="match status" value="1"/>
</dbReference>
<sequence length="173" mass="19836">MTHIYVDRGTSAGYRIKAPRPTSSYHEKCIPAAQRAAEANATLNHSIKQDGHGGATVVSTTGRPFTRRDYEDCHHVNGDKIWRESCTREKNALTKWEQTCGFMKNFDQKGNLKERPDTPSNLSVYSDEVPNTNNERIGHRQVKSRVSRSMVSLQHRLSQTNRRKHHKELLCYD</sequence>
<dbReference type="EMBL" id="MRZV01000259">
    <property type="protein sequence ID" value="PIK54187.1"/>
    <property type="molecule type" value="Genomic_DNA"/>
</dbReference>
<evidence type="ECO:0000313" key="3">
    <source>
        <dbReference type="Proteomes" id="UP000230750"/>
    </source>
</evidence>
<dbReference type="PANTHER" id="PTHR31909">
    <property type="entry name" value="CHROMOSOME 20 ORF85 FAMILY MEMBER"/>
    <property type="match status" value="1"/>
</dbReference>
<dbReference type="AlphaFoldDB" id="A0A2G8L1Q6"/>
<organism evidence="2 3">
    <name type="scientific">Stichopus japonicus</name>
    <name type="common">Sea cucumber</name>
    <dbReference type="NCBI Taxonomy" id="307972"/>
    <lineage>
        <taxon>Eukaryota</taxon>
        <taxon>Metazoa</taxon>
        <taxon>Echinodermata</taxon>
        <taxon>Eleutherozoa</taxon>
        <taxon>Echinozoa</taxon>
        <taxon>Holothuroidea</taxon>
        <taxon>Aspidochirotacea</taxon>
        <taxon>Aspidochirotida</taxon>
        <taxon>Stichopodidae</taxon>
        <taxon>Apostichopus</taxon>
    </lineage>
</organism>
<feature type="compositionally biased region" description="Polar residues" evidence="1">
    <location>
        <begin position="118"/>
        <end position="135"/>
    </location>
</feature>
<feature type="region of interest" description="Disordered" evidence="1">
    <location>
        <begin position="108"/>
        <end position="162"/>
    </location>
</feature>
<gene>
    <name evidence="2" type="ORF">BSL78_08917</name>
</gene>
<feature type="compositionally biased region" description="Polar residues" evidence="1">
    <location>
        <begin position="147"/>
        <end position="160"/>
    </location>
</feature>
<dbReference type="Proteomes" id="UP000230750">
    <property type="component" value="Unassembled WGS sequence"/>
</dbReference>
<name>A0A2G8L1Q6_STIJA</name>
<evidence type="ECO:0000256" key="1">
    <source>
        <dbReference type="SAM" id="MobiDB-lite"/>
    </source>
</evidence>
<comment type="caution">
    <text evidence="2">The sequence shown here is derived from an EMBL/GenBank/DDBJ whole genome shotgun (WGS) entry which is preliminary data.</text>
</comment>
<dbReference type="Pfam" id="PF14945">
    <property type="entry name" value="LLC1"/>
    <property type="match status" value="1"/>
</dbReference>
<accession>A0A2G8L1Q6</accession>
<reference evidence="2 3" key="1">
    <citation type="journal article" date="2017" name="PLoS Biol.">
        <title>The sea cucumber genome provides insights into morphological evolution and visceral regeneration.</title>
        <authorList>
            <person name="Zhang X."/>
            <person name="Sun L."/>
            <person name="Yuan J."/>
            <person name="Sun Y."/>
            <person name="Gao Y."/>
            <person name="Zhang L."/>
            <person name="Li S."/>
            <person name="Dai H."/>
            <person name="Hamel J.F."/>
            <person name="Liu C."/>
            <person name="Yu Y."/>
            <person name="Liu S."/>
            <person name="Lin W."/>
            <person name="Guo K."/>
            <person name="Jin S."/>
            <person name="Xu P."/>
            <person name="Storey K.B."/>
            <person name="Huan P."/>
            <person name="Zhang T."/>
            <person name="Zhou Y."/>
            <person name="Zhang J."/>
            <person name="Lin C."/>
            <person name="Li X."/>
            <person name="Xing L."/>
            <person name="Huo D."/>
            <person name="Sun M."/>
            <person name="Wang L."/>
            <person name="Mercier A."/>
            <person name="Li F."/>
            <person name="Yang H."/>
            <person name="Xiang J."/>
        </authorList>
    </citation>
    <scope>NUCLEOTIDE SEQUENCE [LARGE SCALE GENOMIC DNA]</scope>
    <source>
        <strain evidence="2">Shaxun</strain>
        <tissue evidence="2">Muscle</tissue>
    </source>
</reference>
<evidence type="ECO:0000313" key="2">
    <source>
        <dbReference type="EMBL" id="PIK54187.1"/>
    </source>
</evidence>